<organism evidence="2 3">
    <name type="scientific">Prolixibacter bellariivorans</name>
    <dbReference type="NCBI Taxonomy" id="314319"/>
    <lineage>
        <taxon>Bacteria</taxon>
        <taxon>Pseudomonadati</taxon>
        <taxon>Bacteroidota</taxon>
        <taxon>Bacteroidia</taxon>
        <taxon>Marinilabiliales</taxon>
        <taxon>Prolixibacteraceae</taxon>
        <taxon>Prolixibacter</taxon>
    </lineage>
</organism>
<dbReference type="PANTHER" id="PTHR35804:SF1">
    <property type="entry name" value="LYSINE EXPORTER LYSO"/>
    <property type="match status" value="1"/>
</dbReference>
<dbReference type="Pfam" id="PF03956">
    <property type="entry name" value="Lys_export"/>
    <property type="match status" value="1"/>
</dbReference>
<reference evidence="2 3" key="1">
    <citation type="submission" date="2019-10" db="EMBL/GenBank/DDBJ databases">
        <title>Prolixibacter strains distinguished by the presence of nitrate reductase genes were adept at nitrate-dependent anaerobic corrosion of metallic iron and carbon steel.</title>
        <authorList>
            <person name="Iino T."/>
            <person name="Shono N."/>
            <person name="Ito K."/>
            <person name="Nakamura R."/>
            <person name="Sueoka K."/>
            <person name="Harayama S."/>
            <person name="Ohkuma M."/>
        </authorList>
    </citation>
    <scope>NUCLEOTIDE SEQUENCE [LARGE SCALE GENOMIC DNA]</scope>
    <source>
        <strain evidence="2 3">JCM 13498</strain>
    </source>
</reference>
<feature type="transmembrane region" description="Helical" evidence="1">
    <location>
        <begin position="63"/>
        <end position="87"/>
    </location>
</feature>
<name>A0A5M4B5M4_9BACT</name>
<dbReference type="EMBL" id="BLAX01000001">
    <property type="protein sequence ID" value="GET35128.1"/>
    <property type="molecule type" value="Genomic_DNA"/>
</dbReference>
<dbReference type="AlphaFoldDB" id="A0A5M4B5M4"/>
<dbReference type="OrthoDB" id="371078at2"/>
<dbReference type="Proteomes" id="UP000391834">
    <property type="component" value="Unassembled WGS sequence"/>
</dbReference>
<gene>
    <name evidence="2" type="ORF">PbJCM13498_39910</name>
</gene>
<evidence type="ECO:0000313" key="3">
    <source>
        <dbReference type="Proteomes" id="UP000391834"/>
    </source>
</evidence>
<feature type="transmembrane region" description="Helical" evidence="1">
    <location>
        <begin position="175"/>
        <end position="198"/>
    </location>
</feature>
<keyword evidence="1" id="KW-0472">Membrane</keyword>
<evidence type="ECO:0000313" key="2">
    <source>
        <dbReference type="EMBL" id="GET35128.1"/>
    </source>
</evidence>
<feature type="transmembrane region" description="Helical" evidence="1">
    <location>
        <begin position="133"/>
        <end position="155"/>
    </location>
</feature>
<dbReference type="GO" id="GO:0015661">
    <property type="term" value="F:L-lysine efflux transmembrane transporter activity"/>
    <property type="evidence" value="ECO:0007669"/>
    <property type="project" value="InterPro"/>
</dbReference>
<proteinExistence type="predicted"/>
<dbReference type="RefSeq" id="WP_025864947.1">
    <property type="nucleotide sequence ID" value="NZ_BLAX01000001.1"/>
</dbReference>
<feature type="transmembrane region" description="Helical" evidence="1">
    <location>
        <begin position="32"/>
        <end position="51"/>
    </location>
</feature>
<keyword evidence="1" id="KW-0812">Transmembrane</keyword>
<dbReference type="GO" id="GO:0005886">
    <property type="term" value="C:plasma membrane"/>
    <property type="evidence" value="ECO:0007669"/>
    <property type="project" value="TreeGrafter"/>
</dbReference>
<keyword evidence="1" id="KW-1133">Transmembrane helix</keyword>
<dbReference type="InterPro" id="IPR005642">
    <property type="entry name" value="LysO"/>
</dbReference>
<keyword evidence="3" id="KW-1185">Reference proteome</keyword>
<comment type="caution">
    <text evidence="2">The sequence shown here is derived from an EMBL/GenBank/DDBJ whole genome shotgun (WGS) entry which is preliminary data.</text>
</comment>
<accession>A0A5M4B5M4</accession>
<protein>
    <submittedName>
        <fullName evidence="2">Membrane protein</fullName>
    </submittedName>
</protein>
<evidence type="ECO:0000256" key="1">
    <source>
        <dbReference type="SAM" id="Phobius"/>
    </source>
</evidence>
<sequence length="202" mass="21852">MKGSIIILSFFALGLILGVTDTLPDFLRETDFSMYALYILMFLVGIGIGADRKSWKVIRTINVKIFLVPLGVMVGTAIGVTIVSLFLPNLTIREAMAVGAGYGYYSLSSIFITQMHGETLGVMALLSNIIREVATLLLTPLFVKYFGKLAGIMSGGATAMDTTLPIITRYSGKDYAIISLFSGIVLTILVPVIITFILHTSL</sequence>
<dbReference type="PANTHER" id="PTHR35804">
    <property type="entry name" value="LYSINE EXPORTER LYSO"/>
    <property type="match status" value="1"/>
</dbReference>